<dbReference type="KEGG" id="ghi:107956565"/>
<accession>A0A1U8P8X4</accession>
<dbReference type="NCBIfam" id="TIGR01640">
    <property type="entry name" value="F_box_assoc_1"/>
    <property type="match status" value="1"/>
</dbReference>
<dbReference type="SUPFAM" id="SSF81383">
    <property type="entry name" value="F-box domain"/>
    <property type="match status" value="1"/>
</dbReference>
<dbReference type="Gene3D" id="1.20.1280.50">
    <property type="match status" value="1"/>
</dbReference>
<protein>
    <submittedName>
        <fullName evidence="3">F-box protein At5g07610</fullName>
    </submittedName>
</protein>
<keyword evidence="2" id="KW-1185">Reference proteome</keyword>
<sequence>MELIDMLQRNQLSYFINGFSRILNQQSTPFLVCLYKPCKSMIPGVHRNLQTKLLFSIALRGVLRKQLCHISIYIYSFKVMIHETSHSFLSFFHSNTLQDMLSKKRPRIRIVRRSDKYSQNAEAIANNYDLLILILVRLPVKSLLRFKSVSKTWHSIISDPEFSRRLSLNISGLIMCKLSYQVNKPEYGFIPLGNKSSTDDAPFKYLDFINHSSGLKVVQSCNGLLLCSSSRYYNNFNYDYYIYNPTTKQFVTIPLPSNLQNARVVCRLSLAFDPTKSLHYRVVCVRDPDPWLNILNDPESNYVSQQIEIYSSQTRSWRLSGKPFLSHVNTGFGGGLFCNGTIHWLGAYNNTSFYFNVEDEELRDLPMPPIPDHWEDLRRVLYFGESRNHLHLIEIYRPPTSRFSVYEVESDYSGWFVKYNINLDPLIVAYPGMVRTYWDPSDLNYYAFSIFYIVREANDEESYMVLHIPEKAIRYSLKDGSFKKICDLDANEAEYRSSPGLILLAYCFVGEFIQTLSPVSQQSRE</sequence>
<dbReference type="InterPro" id="IPR017451">
    <property type="entry name" value="F-box-assoc_interact_dom"/>
</dbReference>
<evidence type="ECO:0000313" key="3">
    <source>
        <dbReference type="RefSeq" id="XP_016747667.2"/>
    </source>
</evidence>
<dbReference type="Proteomes" id="UP000818029">
    <property type="component" value="Chromosome D07"/>
</dbReference>
<evidence type="ECO:0000259" key="1">
    <source>
        <dbReference type="SMART" id="SM00256"/>
    </source>
</evidence>
<dbReference type="PANTHER" id="PTHR35546">
    <property type="entry name" value="F-BOX PROTEIN INTERACTION DOMAIN PROTEIN-RELATED"/>
    <property type="match status" value="1"/>
</dbReference>
<name>A0A1U8P8X4_GOSHI</name>
<organism evidence="2 3">
    <name type="scientific">Gossypium hirsutum</name>
    <name type="common">Upland cotton</name>
    <name type="synonym">Gossypium mexicanum</name>
    <dbReference type="NCBI Taxonomy" id="3635"/>
    <lineage>
        <taxon>Eukaryota</taxon>
        <taxon>Viridiplantae</taxon>
        <taxon>Streptophyta</taxon>
        <taxon>Embryophyta</taxon>
        <taxon>Tracheophyta</taxon>
        <taxon>Spermatophyta</taxon>
        <taxon>Magnoliopsida</taxon>
        <taxon>eudicotyledons</taxon>
        <taxon>Gunneridae</taxon>
        <taxon>Pentapetalae</taxon>
        <taxon>rosids</taxon>
        <taxon>malvids</taxon>
        <taxon>Malvales</taxon>
        <taxon>Malvaceae</taxon>
        <taxon>Malvoideae</taxon>
        <taxon>Gossypium</taxon>
    </lineage>
</organism>
<dbReference type="Pfam" id="PF07734">
    <property type="entry name" value="FBA_1"/>
    <property type="match status" value="1"/>
</dbReference>
<reference evidence="2" key="1">
    <citation type="journal article" date="2020" name="Nat. Genet.">
        <title>Genomic diversifications of five Gossypium allopolyploid species and their impact on cotton improvement.</title>
        <authorList>
            <person name="Chen Z.J."/>
            <person name="Sreedasyam A."/>
            <person name="Ando A."/>
            <person name="Song Q."/>
            <person name="De Santiago L.M."/>
            <person name="Hulse-Kemp A.M."/>
            <person name="Ding M."/>
            <person name="Ye W."/>
            <person name="Kirkbride R.C."/>
            <person name="Jenkins J."/>
            <person name="Plott C."/>
            <person name="Lovell J."/>
            <person name="Lin Y.M."/>
            <person name="Vaughn R."/>
            <person name="Liu B."/>
            <person name="Simpson S."/>
            <person name="Scheffler B.E."/>
            <person name="Wen L."/>
            <person name="Saski C.A."/>
            <person name="Grover C.E."/>
            <person name="Hu G."/>
            <person name="Conover J.L."/>
            <person name="Carlson J.W."/>
            <person name="Shu S."/>
            <person name="Boston L.B."/>
            <person name="Williams M."/>
            <person name="Peterson D.G."/>
            <person name="McGee K."/>
            <person name="Jones D.C."/>
            <person name="Wendel J.F."/>
            <person name="Stelly D.M."/>
            <person name="Grimwood J."/>
            <person name="Schmutz J."/>
        </authorList>
    </citation>
    <scope>NUCLEOTIDE SEQUENCE [LARGE SCALE GENOMIC DNA]</scope>
    <source>
        <strain evidence="2">cv. TM-1</strain>
    </source>
</reference>
<dbReference type="STRING" id="3635.A0A1U8P8X4"/>
<dbReference type="GeneID" id="107956565"/>
<dbReference type="InterPro" id="IPR036047">
    <property type="entry name" value="F-box-like_dom_sf"/>
</dbReference>
<dbReference type="PaxDb" id="3635-A0A1U8P8X4"/>
<feature type="domain" description="F-box" evidence="1">
    <location>
        <begin position="126"/>
        <end position="166"/>
    </location>
</feature>
<gene>
    <name evidence="3" type="primary">LOC107956565</name>
</gene>
<dbReference type="InterPro" id="IPR001810">
    <property type="entry name" value="F-box_dom"/>
</dbReference>
<dbReference type="PANTHER" id="PTHR35546:SF115">
    <property type="entry name" value="F-BOX DOMAIN-CONTAINING PROTEIN"/>
    <property type="match status" value="1"/>
</dbReference>
<dbReference type="Pfam" id="PF00646">
    <property type="entry name" value="F-box"/>
    <property type="match status" value="1"/>
</dbReference>
<dbReference type="InterPro" id="IPR011043">
    <property type="entry name" value="Gal_Oxase/kelch_b-propeller"/>
</dbReference>
<dbReference type="SMART" id="SM00256">
    <property type="entry name" value="FBOX"/>
    <property type="match status" value="1"/>
</dbReference>
<dbReference type="SUPFAM" id="SSF50965">
    <property type="entry name" value="Galactose oxidase, central domain"/>
    <property type="match status" value="1"/>
</dbReference>
<proteinExistence type="predicted"/>
<dbReference type="AlphaFoldDB" id="A0A1U8P8X4"/>
<reference evidence="3" key="2">
    <citation type="submission" date="2025-08" db="UniProtKB">
        <authorList>
            <consortium name="RefSeq"/>
        </authorList>
    </citation>
    <scope>IDENTIFICATION</scope>
</reference>
<evidence type="ECO:0000313" key="2">
    <source>
        <dbReference type="Proteomes" id="UP000818029"/>
    </source>
</evidence>
<dbReference type="CDD" id="cd22157">
    <property type="entry name" value="F-box_AtFBW1-like"/>
    <property type="match status" value="1"/>
</dbReference>
<dbReference type="InterPro" id="IPR006527">
    <property type="entry name" value="F-box-assoc_dom_typ1"/>
</dbReference>
<dbReference type="InterPro" id="IPR055290">
    <property type="entry name" value="At3g26010-like"/>
</dbReference>
<dbReference type="RefSeq" id="XP_016747667.2">
    <property type="nucleotide sequence ID" value="XM_016892178.2"/>
</dbReference>